<dbReference type="InterPro" id="IPR011006">
    <property type="entry name" value="CheY-like_superfamily"/>
</dbReference>
<dbReference type="SUPFAM" id="SSF46894">
    <property type="entry name" value="C-terminal effector domain of the bipartite response regulators"/>
    <property type="match status" value="1"/>
</dbReference>
<dbReference type="InterPro" id="IPR016032">
    <property type="entry name" value="Sig_transdc_resp-reg_C-effctor"/>
</dbReference>
<feature type="domain" description="OmpR/PhoB-type" evidence="10">
    <location>
        <begin position="134"/>
        <end position="233"/>
    </location>
</feature>
<dbReference type="Gene3D" id="1.10.10.10">
    <property type="entry name" value="Winged helix-like DNA-binding domain superfamily/Winged helix DNA-binding domain"/>
    <property type="match status" value="1"/>
</dbReference>
<evidence type="ECO:0000256" key="6">
    <source>
        <dbReference type="ARBA" id="ARBA00023163"/>
    </source>
</evidence>
<dbReference type="InterPro" id="IPR039420">
    <property type="entry name" value="WalR-like"/>
</dbReference>
<dbReference type="OrthoDB" id="9790442at2"/>
<dbReference type="FunFam" id="1.10.10.10:FF:000018">
    <property type="entry name" value="DNA-binding response regulator ResD"/>
    <property type="match status" value="1"/>
</dbReference>
<dbReference type="EMBL" id="RZNX01000001">
    <property type="protein sequence ID" value="RUT36208.1"/>
    <property type="molecule type" value="Genomic_DNA"/>
</dbReference>
<protein>
    <submittedName>
        <fullName evidence="11">Response regulator transcription factor</fullName>
    </submittedName>
</protein>
<evidence type="ECO:0000313" key="11">
    <source>
        <dbReference type="EMBL" id="RUT36208.1"/>
    </source>
</evidence>
<dbReference type="CDD" id="cd00383">
    <property type="entry name" value="trans_reg_C"/>
    <property type="match status" value="1"/>
</dbReference>
<keyword evidence="3" id="KW-0902">Two-component regulatory system</keyword>
<dbReference type="InterPro" id="IPR036388">
    <property type="entry name" value="WH-like_DNA-bd_sf"/>
</dbReference>
<dbReference type="SMART" id="SM00862">
    <property type="entry name" value="Trans_reg_C"/>
    <property type="match status" value="1"/>
</dbReference>
<evidence type="ECO:0000256" key="7">
    <source>
        <dbReference type="PROSITE-ProRule" id="PRU00169"/>
    </source>
</evidence>
<dbReference type="PANTHER" id="PTHR48111:SF40">
    <property type="entry name" value="PHOSPHATE REGULON TRANSCRIPTIONAL REGULATORY PROTEIN PHOB"/>
    <property type="match status" value="1"/>
</dbReference>
<comment type="caution">
    <text evidence="11">The sequence shown here is derived from an EMBL/GenBank/DDBJ whole genome shotgun (WGS) entry which is preliminary data.</text>
</comment>
<dbReference type="PROSITE" id="PS50110">
    <property type="entry name" value="RESPONSE_REGULATORY"/>
    <property type="match status" value="1"/>
</dbReference>
<dbReference type="Proteomes" id="UP000272464">
    <property type="component" value="Unassembled WGS sequence"/>
</dbReference>
<evidence type="ECO:0000256" key="5">
    <source>
        <dbReference type="ARBA" id="ARBA00023125"/>
    </source>
</evidence>
<dbReference type="AlphaFoldDB" id="A0A3S1JT84"/>
<dbReference type="Gene3D" id="3.40.50.2300">
    <property type="match status" value="1"/>
</dbReference>
<feature type="modified residue" description="4-aspartylphosphate" evidence="7">
    <location>
        <position position="53"/>
    </location>
</feature>
<dbReference type="Pfam" id="PF00486">
    <property type="entry name" value="Trans_reg_C"/>
    <property type="match status" value="1"/>
</dbReference>
<dbReference type="GO" id="GO:0006355">
    <property type="term" value="P:regulation of DNA-templated transcription"/>
    <property type="evidence" value="ECO:0007669"/>
    <property type="project" value="InterPro"/>
</dbReference>
<name>A0A3S1JT84_9BACL</name>
<evidence type="ECO:0000256" key="2">
    <source>
        <dbReference type="ARBA" id="ARBA00022553"/>
    </source>
</evidence>
<evidence type="ECO:0000256" key="4">
    <source>
        <dbReference type="ARBA" id="ARBA00023015"/>
    </source>
</evidence>
<dbReference type="PANTHER" id="PTHR48111">
    <property type="entry name" value="REGULATOR OF RPOS"/>
    <property type="match status" value="1"/>
</dbReference>
<organism evidence="11 12">
    <name type="scientific">Paenibacillus zeisoli</name>
    <dbReference type="NCBI Taxonomy" id="2496267"/>
    <lineage>
        <taxon>Bacteria</taxon>
        <taxon>Bacillati</taxon>
        <taxon>Bacillota</taxon>
        <taxon>Bacilli</taxon>
        <taxon>Bacillales</taxon>
        <taxon>Paenibacillaceae</taxon>
        <taxon>Paenibacillus</taxon>
    </lineage>
</organism>
<dbReference type="CDD" id="cd17574">
    <property type="entry name" value="REC_OmpR"/>
    <property type="match status" value="1"/>
</dbReference>
<feature type="DNA-binding region" description="OmpR/PhoB-type" evidence="8">
    <location>
        <begin position="134"/>
        <end position="233"/>
    </location>
</feature>
<dbReference type="SUPFAM" id="SSF52172">
    <property type="entry name" value="CheY-like"/>
    <property type="match status" value="1"/>
</dbReference>
<dbReference type="Pfam" id="PF00072">
    <property type="entry name" value="Response_reg"/>
    <property type="match status" value="1"/>
</dbReference>
<gene>
    <name evidence="11" type="ORF">EJP77_04250</name>
</gene>
<dbReference type="GO" id="GO:0000976">
    <property type="term" value="F:transcription cis-regulatory region binding"/>
    <property type="evidence" value="ECO:0007669"/>
    <property type="project" value="TreeGrafter"/>
</dbReference>
<proteinExistence type="predicted"/>
<keyword evidence="12" id="KW-1185">Reference proteome</keyword>
<evidence type="ECO:0000259" key="10">
    <source>
        <dbReference type="PROSITE" id="PS51755"/>
    </source>
</evidence>
<evidence type="ECO:0000313" key="12">
    <source>
        <dbReference type="Proteomes" id="UP000272464"/>
    </source>
</evidence>
<sequence length="238" mass="27229">MNPTILIVDDQPDIVELLKLFLERDNYLVIEAYDGLQAWEIIQSEQIDLAVIDIMMPGQDGYQLVKQIRSVYKMPIIFLSAKNQDNDKILGLGLGADDFIVKPFNPLEVVARIQAQVRRAYAFNEALPVSSASSADIAIGSLNLHLESCVLKLEGNEVELTSTEYKLLRTFMESPGRVFTKKQLFEKVWSDPYWKDDNTVMVHISRLRDKIESDPRQPVYIKTIRGLGYKFAKKEDFI</sequence>
<feature type="domain" description="Response regulatory" evidence="9">
    <location>
        <begin position="4"/>
        <end position="117"/>
    </location>
</feature>
<keyword evidence="5 8" id="KW-0238">DNA-binding</keyword>
<dbReference type="InterPro" id="IPR001867">
    <property type="entry name" value="OmpR/PhoB-type_DNA-bd"/>
</dbReference>
<dbReference type="FunFam" id="3.40.50.2300:FF:000001">
    <property type="entry name" value="DNA-binding response regulator PhoB"/>
    <property type="match status" value="1"/>
</dbReference>
<evidence type="ECO:0000256" key="3">
    <source>
        <dbReference type="ARBA" id="ARBA00023012"/>
    </source>
</evidence>
<evidence type="ECO:0000256" key="1">
    <source>
        <dbReference type="ARBA" id="ARBA00004496"/>
    </source>
</evidence>
<evidence type="ECO:0000256" key="8">
    <source>
        <dbReference type="PROSITE-ProRule" id="PRU01091"/>
    </source>
</evidence>
<keyword evidence="2 7" id="KW-0597">Phosphoprotein</keyword>
<dbReference type="GO" id="GO:0000156">
    <property type="term" value="F:phosphorelay response regulator activity"/>
    <property type="evidence" value="ECO:0007669"/>
    <property type="project" value="TreeGrafter"/>
</dbReference>
<comment type="subcellular location">
    <subcellularLocation>
        <location evidence="1">Cytoplasm</location>
    </subcellularLocation>
</comment>
<keyword evidence="6" id="KW-0804">Transcription</keyword>
<dbReference type="SMART" id="SM00448">
    <property type="entry name" value="REC"/>
    <property type="match status" value="1"/>
</dbReference>
<accession>A0A3S1JT84</accession>
<evidence type="ECO:0000259" key="9">
    <source>
        <dbReference type="PROSITE" id="PS50110"/>
    </source>
</evidence>
<dbReference type="PROSITE" id="PS51755">
    <property type="entry name" value="OMPR_PHOB"/>
    <property type="match status" value="1"/>
</dbReference>
<dbReference type="GO" id="GO:0032993">
    <property type="term" value="C:protein-DNA complex"/>
    <property type="evidence" value="ECO:0007669"/>
    <property type="project" value="TreeGrafter"/>
</dbReference>
<dbReference type="RefSeq" id="WP_127197903.1">
    <property type="nucleotide sequence ID" value="NZ_RZNX01000001.1"/>
</dbReference>
<keyword evidence="4" id="KW-0805">Transcription regulation</keyword>
<dbReference type="GO" id="GO:0005829">
    <property type="term" value="C:cytosol"/>
    <property type="evidence" value="ECO:0007669"/>
    <property type="project" value="TreeGrafter"/>
</dbReference>
<dbReference type="InterPro" id="IPR001789">
    <property type="entry name" value="Sig_transdc_resp-reg_receiver"/>
</dbReference>
<dbReference type="Gene3D" id="6.10.250.690">
    <property type="match status" value="1"/>
</dbReference>
<reference evidence="11 12" key="1">
    <citation type="submission" date="2018-12" db="EMBL/GenBank/DDBJ databases">
        <authorList>
            <person name="Sun L."/>
            <person name="Chen Z."/>
        </authorList>
    </citation>
    <scope>NUCLEOTIDE SEQUENCE [LARGE SCALE GENOMIC DNA]</scope>
    <source>
        <strain evidence="11 12">3-5-3</strain>
    </source>
</reference>